<dbReference type="InterPro" id="IPR011008">
    <property type="entry name" value="Dimeric_a/b-barrel"/>
</dbReference>
<dbReference type="InterPro" id="IPR008000">
    <property type="entry name" value="Rham/fucose_mutarotase"/>
</dbReference>
<dbReference type="PANTHER" id="PTHR43239">
    <property type="entry name" value="UPF0734 PROTEIN DDB_G0273871/DDB_G0273177"/>
    <property type="match status" value="1"/>
</dbReference>
<proteinExistence type="predicted"/>
<dbReference type="Gene3D" id="3.30.70.100">
    <property type="match status" value="1"/>
</dbReference>
<dbReference type="PANTHER" id="PTHR43239:SF1">
    <property type="entry name" value="UPF0734 PROTEIN DDB_G0273871_DDB_G0273177"/>
    <property type="match status" value="1"/>
</dbReference>
<dbReference type="Pfam" id="PF05336">
    <property type="entry name" value="rhaM"/>
    <property type="match status" value="1"/>
</dbReference>
<name>A0A4Q5LIE4_9SPHI</name>
<reference evidence="1 2" key="1">
    <citation type="submission" date="2019-02" db="EMBL/GenBank/DDBJ databases">
        <title>Bacterial novel species Mucilaginibacter sp. 17JY9-4 isolated from soil.</title>
        <authorList>
            <person name="Jung H.-Y."/>
        </authorList>
    </citation>
    <scope>NUCLEOTIDE SEQUENCE [LARGE SCALE GENOMIC DNA]</scope>
    <source>
        <strain evidence="1 2">17JY9-4</strain>
    </source>
</reference>
<dbReference type="RefSeq" id="WP_129878259.1">
    <property type="nucleotide sequence ID" value="NZ_SEWG01000011.1"/>
</dbReference>
<accession>A0A4Q5LIE4</accession>
<dbReference type="OrthoDB" id="1430580at2"/>
<gene>
    <name evidence="1" type="ORF">EWM62_18970</name>
</gene>
<comment type="caution">
    <text evidence="1">The sequence shown here is derived from an EMBL/GenBank/DDBJ whole genome shotgun (WGS) entry which is preliminary data.</text>
</comment>
<organism evidence="1 2">
    <name type="scientific">Mucilaginibacter terrigena</name>
    <dbReference type="NCBI Taxonomy" id="2492395"/>
    <lineage>
        <taxon>Bacteria</taxon>
        <taxon>Pseudomonadati</taxon>
        <taxon>Bacteroidota</taxon>
        <taxon>Sphingobacteriia</taxon>
        <taxon>Sphingobacteriales</taxon>
        <taxon>Sphingobacteriaceae</taxon>
        <taxon>Mucilaginibacter</taxon>
    </lineage>
</organism>
<keyword evidence="2" id="KW-1185">Reference proteome</keyword>
<dbReference type="EMBL" id="SEWG01000011">
    <property type="protein sequence ID" value="RYU85919.1"/>
    <property type="molecule type" value="Genomic_DNA"/>
</dbReference>
<evidence type="ECO:0000313" key="1">
    <source>
        <dbReference type="EMBL" id="RYU85919.1"/>
    </source>
</evidence>
<protein>
    <submittedName>
        <fullName evidence="1">L-rhamnose mutarotase</fullName>
    </submittedName>
</protein>
<dbReference type="AlphaFoldDB" id="A0A4Q5LIE4"/>
<evidence type="ECO:0000313" key="2">
    <source>
        <dbReference type="Proteomes" id="UP000293331"/>
    </source>
</evidence>
<dbReference type="GO" id="GO:0016857">
    <property type="term" value="F:racemase and epimerase activity, acting on carbohydrates and derivatives"/>
    <property type="evidence" value="ECO:0007669"/>
    <property type="project" value="InterPro"/>
</dbReference>
<sequence length="109" mass="12595">MKKYCLTLNLIDDEDLIAEYEAHHQAIWPEIVDSITGSGITNMEIYRLGTRLCMLIEASDDFTFSRKAAMDASNTKVQAWEDMMWKYQQPIKGALAGEKWVLMDKIFQL</sequence>
<dbReference type="SUPFAM" id="SSF54909">
    <property type="entry name" value="Dimeric alpha+beta barrel"/>
    <property type="match status" value="1"/>
</dbReference>
<dbReference type="InterPro" id="IPR052996">
    <property type="entry name" value="Carb_Metab_Mutarotase"/>
</dbReference>
<dbReference type="Proteomes" id="UP000293331">
    <property type="component" value="Unassembled WGS sequence"/>
</dbReference>